<reference evidence="2" key="1">
    <citation type="journal article" date="2011" name="Nat. Biotechnol.">
        <title>The genomic sequence of the Chinese hamster ovary (CHO)-K1 cell line.</title>
        <authorList>
            <person name="Xu X."/>
            <person name="Nagarajan H."/>
            <person name="Lewis N.E."/>
            <person name="Pan S."/>
            <person name="Cai Z."/>
            <person name="Liu X."/>
            <person name="Chen W."/>
            <person name="Xie M."/>
            <person name="Wang W."/>
            <person name="Hammond S."/>
            <person name="Andersen M.R."/>
            <person name="Neff N."/>
            <person name="Passarelli B."/>
            <person name="Koh W."/>
            <person name="Fan H.C."/>
            <person name="Wang J."/>
            <person name="Gui Y."/>
            <person name="Lee K.H."/>
            <person name="Betenbaugh M.J."/>
            <person name="Quake S.R."/>
            <person name="Famili I."/>
            <person name="Palsson B.O."/>
            <person name="Wang J."/>
        </authorList>
    </citation>
    <scope>NUCLEOTIDE SEQUENCE [LARGE SCALE GENOMIC DNA]</scope>
    <source>
        <strain evidence="2">CHO K1 cell line</strain>
    </source>
</reference>
<evidence type="ECO:0000313" key="2">
    <source>
        <dbReference type="Proteomes" id="UP000001075"/>
    </source>
</evidence>
<accession>G3HHR8</accession>
<evidence type="ECO:0000313" key="1">
    <source>
        <dbReference type="EMBL" id="EGV92019.1"/>
    </source>
</evidence>
<protein>
    <submittedName>
        <fullName evidence="1">Uncharacterized protein</fullName>
    </submittedName>
</protein>
<dbReference type="Proteomes" id="UP000001075">
    <property type="component" value="Unassembled WGS sequence"/>
</dbReference>
<dbReference type="EMBL" id="JH000385">
    <property type="protein sequence ID" value="EGV92019.1"/>
    <property type="molecule type" value="Genomic_DNA"/>
</dbReference>
<dbReference type="InParanoid" id="G3HHR8"/>
<organism evidence="1 2">
    <name type="scientific">Cricetulus griseus</name>
    <name type="common">Chinese hamster</name>
    <name type="synonym">Cricetulus barabensis griseus</name>
    <dbReference type="NCBI Taxonomy" id="10029"/>
    <lineage>
        <taxon>Eukaryota</taxon>
        <taxon>Metazoa</taxon>
        <taxon>Chordata</taxon>
        <taxon>Craniata</taxon>
        <taxon>Vertebrata</taxon>
        <taxon>Euteleostomi</taxon>
        <taxon>Mammalia</taxon>
        <taxon>Eutheria</taxon>
        <taxon>Euarchontoglires</taxon>
        <taxon>Glires</taxon>
        <taxon>Rodentia</taxon>
        <taxon>Myomorpha</taxon>
        <taxon>Muroidea</taxon>
        <taxon>Cricetidae</taxon>
        <taxon>Cricetinae</taxon>
        <taxon>Cricetulus</taxon>
    </lineage>
</organism>
<dbReference type="AlphaFoldDB" id="G3HHR8"/>
<proteinExistence type="predicted"/>
<gene>
    <name evidence="1" type="ORF">I79_010176</name>
</gene>
<name>G3HHR8_CRIGR</name>
<sequence>MKPFTTFCHGNRCSLALYCPTRTSCSSYTLPQKSLCGVRLTIKTFTAISEFLHSTNNVVAMRIN</sequence>